<sequence>MRDHPGRQAGSGCSDPPDKGRTKPVRLMRCHLAAAEGRHRSVSDQTSTAPNGLFYGLIWPKVG</sequence>
<gene>
    <name evidence="2" type="ORF">AA309_17540</name>
</gene>
<dbReference type="Proteomes" id="UP000035489">
    <property type="component" value="Unassembled WGS sequence"/>
</dbReference>
<dbReference type="AlphaFoldDB" id="A0A0H1R9P5"/>
<organism evidence="2 3">
    <name type="scientific">Microvirga vignae</name>
    <dbReference type="NCBI Taxonomy" id="1225564"/>
    <lineage>
        <taxon>Bacteria</taxon>
        <taxon>Pseudomonadati</taxon>
        <taxon>Pseudomonadota</taxon>
        <taxon>Alphaproteobacteria</taxon>
        <taxon>Hyphomicrobiales</taxon>
        <taxon>Methylobacteriaceae</taxon>
        <taxon>Microvirga</taxon>
    </lineage>
</organism>
<dbReference type="EMBL" id="LCYG01000043">
    <property type="protein sequence ID" value="KLK91903.1"/>
    <property type="molecule type" value="Genomic_DNA"/>
</dbReference>
<protein>
    <submittedName>
        <fullName evidence="2">Uncharacterized protein</fullName>
    </submittedName>
</protein>
<keyword evidence="3" id="KW-1185">Reference proteome</keyword>
<reference evidence="2 3" key="1">
    <citation type="submission" date="2015-05" db="EMBL/GenBank/DDBJ databases">
        <title>Draft genome sequence of Microvirga vignae strain BR3299, a novel nitrogen fixing bacteria isolated from Brazil semi-aired region.</title>
        <authorList>
            <person name="Zilli J.E."/>
            <person name="Passos S.R."/>
            <person name="Leite J."/>
            <person name="Baldani J.I."/>
            <person name="Xavier G.R."/>
            <person name="Rumjaneck N.G."/>
            <person name="Simoes-Araujo J.L."/>
        </authorList>
    </citation>
    <scope>NUCLEOTIDE SEQUENCE [LARGE SCALE GENOMIC DNA]</scope>
    <source>
        <strain evidence="2 3">BR3299</strain>
    </source>
</reference>
<dbReference type="STRING" id="1225564.AA309_17540"/>
<accession>A0A0H1R9P5</accession>
<name>A0A0H1R9P5_9HYPH</name>
<dbReference type="PATRIC" id="fig|1225564.3.peg.4622"/>
<evidence type="ECO:0000256" key="1">
    <source>
        <dbReference type="SAM" id="MobiDB-lite"/>
    </source>
</evidence>
<evidence type="ECO:0000313" key="2">
    <source>
        <dbReference type="EMBL" id="KLK91903.1"/>
    </source>
</evidence>
<proteinExistence type="predicted"/>
<feature type="region of interest" description="Disordered" evidence="1">
    <location>
        <begin position="1"/>
        <end position="24"/>
    </location>
</feature>
<comment type="caution">
    <text evidence="2">The sequence shown here is derived from an EMBL/GenBank/DDBJ whole genome shotgun (WGS) entry which is preliminary data.</text>
</comment>
<evidence type="ECO:0000313" key="3">
    <source>
        <dbReference type="Proteomes" id="UP000035489"/>
    </source>
</evidence>